<protein>
    <recommendedName>
        <fullName evidence="5">SWIM-type domain-containing protein</fullName>
    </recommendedName>
</protein>
<name>A0A8S2DHZ2_9BILA</name>
<evidence type="ECO:0000313" key="3">
    <source>
        <dbReference type="EMBL" id="CAF3745117.1"/>
    </source>
</evidence>
<reference evidence="2" key="1">
    <citation type="submission" date="2021-02" db="EMBL/GenBank/DDBJ databases">
        <authorList>
            <person name="Nowell W R."/>
        </authorList>
    </citation>
    <scope>NUCLEOTIDE SEQUENCE</scope>
</reference>
<dbReference type="EMBL" id="CAJOBA010005490">
    <property type="protein sequence ID" value="CAF3745117.1"/>
    <property type="molecule type" value="Genomic_DNA"/>
</dbReference>
<feature type="region of interest" description="Disordered" evidence="1">
    <location>
        <begin position="162"/>
        <end position="186"/>
    </location>
</feature>
<dbReference type="Proteomes" id="UP000677228">
    <property type="component" value="Unassembled WGS sequence"/>
</dbReference>
<evidence type="ECO:0000256" key="1">
    <source>
        <dbReference type="SAM" id="MobiDB-lite"/>
    </source>
</evidence>
<comment type="caution">
    <text evidence="2">The sequence shown here is derived from an EMBL/GenBank/DDBJ whole genome shotgun (WGS) entry which is preliminary data.</text>
</comment>
<dbReference type="AlphaFoldDB" id="A0A8S2DHZ2"/>
<evidence type="ECO:0008006" key="5">
    <source>
        <dbReference type="Google" id="ProtNLM"/>
    </source>
</evidence>
<proteinExistence type="predicted"/>
<dbReference type="EMBL" id="CAJNOK010005484">
    <property type="protein sequence ID" value="CAF0973913.1"/>
    <property type="molecule type" value="Genomic_DNA"/>
</dbReference>
<gene>
    <name evidence="2" type="ORF">OVA965_LOCUS13245</name>
    <name evidence="3" type="ORF">TMI583_LOCUS13248</name>
</gene>
<feature type="compositionally biased region" description="Basic and acidic residues" evidence="1">
    <location>
        <begin position="162"/>
        <end position="173"/>
    </location>
</feature>
<organism evidence="2 4">
    <name type="scientific">Didymodactylos carnosus</name>
    <dbReference type="NCBI Taxonomy" id="1234261"/>
    <lineage>
        <taxon>Eukaryota</taxon>
        <taxon>Metazoa</taxon>
        <taxon>Spiralia</taxon>
        <taxon>Gnathifera</taxon>
        <taxon>Rotifera</taxon>
        <taxon>Eurotatoria</taxon>
        <taxon>Bdelloidea</taxon>
        <taxon>Philodinida</taxon>
        <taxon>Philodinidae</taxon>
        <taxon>Didymodactylos</taxon>
    </lineage>
</organism>
<sequence length="287" mass="32505">MKEFLTFQPSSAPVSSQLAAQLPGFLYETDKDRNSHDDSLSPPVTTTRMVDLPSESVQQKSLTTTAKVGLLIDQDRVKFDPQSKVFNVRSLDDKNIYYIHMRDPKRLFKCSCPNMQQSCSHVSMPFPYRVSRHFLGIFQITAVKVVLGAYVNEKPTKVNMEQERKRKNKEDKIGVGGKKRPRRTDKEANKIYLSKSISEHINNNTTLSSTLATTVLETPLQDITNRISSSSPLTRHDYSSTRSIILVPSQQKPAHPCINTTSFAPTTNRNTFQTPQFPVLYTLVHKT</sequence>
<evidence type="ECO:0000313" key="2">
    <source>
        <dbReference type="EMBL" id="CAF0973913.1"/>
    </source>
</evidence>
<dbReference type="Proteomes" id="UP000682733">
    <property type="component" value="Unassembled WGS sequence"/>
</dbReference>
<evidence type="ECO:0000313" key="4">
    <source>
        <dbReference type="Proteomes" id="UP000677228"/>
    </source>
</evidence>
<accession>A0A8S2DHZ2</accession>